<dbReference type="GO" id="GO:0046872">
    <property type="term" value="F:metal ion binding"/>
    <property type="evidence" value="ECO:0007669"/>
    <property type="project" value="UniProtKB-KW"/>
</dbReference>
<feature type="region of interest" description="Disordered" evidence="3">
    <location>
        <begin position="164"/>
        <end position="388"/>
    </location>
</feature>
<dbReference type="InterPro" id="IPR035892">
    <property type="entry name" value="C2_domain_sf"/>
</dbReference>
<evidence type="ECO:0000313" key="6">
    <source>
        <dbReference type="Proteomes" id="UP001153365"/>
    </source>
</evidence>
<evidence type="ECO:0000259" key="4">
    <source>
        <dbReference type="PROSITE" id="PS50004"/>
    </source>
</evidence>
<feature type="region of interest" description="Disordered" evidence="3">
    <location>
        <begin position="690"/>
        <end position="742"/>
    </location>
</feature>
<dbReference type="Pfam" id="PF00168">
    <property type="entry name" value="C2"/>
    <property type="match status" value="1"/>
</dbReference>
<dbReference type="SUPFAM" id="SSF49562">
    <property type="entry name" value="C2 domain (Calcium/lipid-binding domain, CaLB)"/>
    <property type="match status" value="1"/>
</dbReference>
<evidence type="ECO:0000313" key="5">
    <source>
        <dbReference type="EMBL" id="CAH7684887.1"/>
    </source>
</evidence>
<feature type="region of interest" description="Disordered" evidence="3">
    <location>
        <begin position="649"/>
        <end position="669"/>
    </location>
</feature>
<gene>
    <name evidence="5" type="ORF">PPACK8108_LOCUS19324</name>
</gene>
<evidence type="ECO:0000256" key="2">
    <source>
        <dbReference type="ARBA" id="ARBA00022837"/>
    </source>
</evidence>
<dbReference type="InterPro" id="IPR037791">
    <property type="entry name" value="C2_fungal_Inn1"/>
</dbReference>
<evidence type="ECO:0000256" key="3">
    <source>
        <dbReference type="SAM" id="MobiDB-lite"/>
    </source>
</evidence>
<accession>A0AAV0BFT1</accession>
<feature type="compositionally biased region" description="Low complexity" evidence="3">
    <location>
        <begin position="72"/>
        <end position="86"/>
    </location>
</feature>
<evidence type="ECO:0000256" key="1">
    <source>
        <dbReference type="ARBA" id="ARBA00022723"/>
    </source>
</evidence>
<sequence>MGGPLGTLIVVVLKARNLPNKQRIGKQDPYATCTYLSHRKRTKTDKRGGQHPVWDEELRFEVYENAKDVMPSASVSTTSTGGVAPVKSRDPLLGASGNPGVRELRVAVYADDPRDPDLIGEGKVDLSDTLKKGEFDDWVTINNKGKYQGEVYLEMTFYSAKPPPETLRPLNTPTRAGVFEAGSPSSGGPSLGASRPASQNLSKSSSPLVTPSKKADHRVFPMPPRGGTQSLGFLRPSTGNLPLPGERRDSPGDRASNNRQRSTGSFSTPDRGLNELGTMPLPEPSRHQSFDLPHGLAHSMSSMSLSQKPHQEQIGTSNQGTPSSELGVPQAANQPRPHRHSFSGHSHPPEAGPMHHSISDHNSNQVIPGSVDTGFPQATHASANNQYHGDYSTPLQVIPQLLSNPISHRRPLPIPGGPELTNRPTSAWGEYQHPGSVNPSLNEVGSQVQQTTATPFSQFPVDSDRPASRMSALPNPASYLPPNPHHDPGIPVNHQLSSQTTYSELTNQYHASTHPSQNLTFSAHQTEVPMSYSNLPPPPPGQAPVPMHEVFASARPLPGYQNFVPSGPYHPQPGVANRPPQSQPLPLRPASRLEMAYSNEPPAQNSSQHAIQMNSVAPESVMTIAYENQVQTPHSLPHIQNQPQFQLYQSPQSNHSKAQPPPPSQMFYQTHYGISSVPVPVPTPVPLLPSNNGYRFYQPSPGPSQNSLPPPPPPPGNQPYLPPHHSNFRYGNHSTQQGHYPV</sequence>
<keyword evidence="6" id="KW-1185">Reference proteome</keyword>
<keyword evidence="2" id="KW-0106">Calcium</keyword>
<keyword evidence="1" id="KW-0479">Metal-binding</keyword>
<feature type="compositionally biased region" description="Polar residues" evidence="3">
    <location>
        <begin position="199"/>
        <end position="209"/>
    </location>
</feature>
<protein>
    <submittedName>
        <fullName evidence="5">Expressed protein</fullName>
    </submittedName>
</protein>
<dbReference type="PROSITE" id="PS50004">
    <property type="entry name" value="C2"/>
    <property type="match status" value="1"/>
</dbReference>
<dbReference type="AlphaFoldDB" id="A0AAV0BFT1"/>
<feature type="region of interest" description="Disordered" evidence="3">
    <location>
        <begin position="72"/>
        <end position="97"/>
    </location>
</feature>
<organism evidence="5 6">
    <name type="scientific">Phakopsora pachyrhizi</name>
    <name type="common">Asian soybean rust disease fungus</name>
    <dbReference type="NCBI Taxonomy" id="170000"/>
    <lineage>
        <taxon>Eukaryota</taxon>
        <taxon>Fungi</taxon>
        <taxon>Dikarya</taxon>
        <taxon>Basidiomycota</taxon>
        <taxon>Pucciniomycotina</taxon>
        <taxon>Pucciniomycetes</taxon>
        <taxon>Pucciniales</taxon>
        <taxon>Phakopsoraceae</taxon>
        <taxon>Phakopsora</taxon>
    </lineage>
</organism>
<dbReference type="PANTHER" id="PTHR46502:SF2">
    <property type="entry name" value="16 KDA PHLOEM PROTEIN 2"/>
    <property type="match status" value="1"/>
</dbReference>
<dbReference type="Proteomes" id="UP001153365">
    <property type="component" value="Unassembled WGS sequence"/>
</dbReference>
<dbReference type="InterPro" id="IPR000008">
    <property type="entry name" value="C2_dom"/>
</dbReference>
<reference evidence="5" key="1">
    <citation type="submission" date="2022-06" db="EMBL/GenBank/DDBJ databases">
        <authorList>
            <consortium name="SYNGENTA / RWTH Aachen University"/>
        </authorList>
    </citation>
    <scope>NUCLEOTIDE SEQUENCE</scope>
</reference>
<comment type="caution">
    <text evidence="5">The sequence shown here is derived from an EMBL/GenBank/DDBJ whole genome shotgun (WGS) entry which is preliminary data.</text>
</comment>
<name>A0AAV0BFT1_PHAPC</name>
<proteinExistence type="predicted"/>
<dbReference type="CDD" id="cd08681">
    <property type="entry name" value="C2_fungal_Inn1p-like"/>
    <property type="match status" value="1"/>
</dbReference>
<feature type="compositionally biased region" description="Polar residues" evidence="3">
    <location>
        <begin position="255"/>
        <end position="268"/>
    </location>
</feature>
<dbReference type="Gene3D" id="2.60.40.150">
    <property type="entry name" value="C2 domain"/>
    <property type="match status" value="1"/>
</dbReference>
<feature type="compositionally biased region" description="Polar residues" evidence="3">
    <location>
        <begin position="732"/>
        <end position="742"/>
    </location>
</feature>
<dbReference type="EMBL" id="CALTRL010005690">
    <property type="protein sequence ID" value="CAH7684887.1"/>
    <property type="molecule type" value="Genomic_DNA"/>
</dbReference>
<feature type="compositionally biased region" description="Polar residues" evidence="3">
    <location>
        <begin position="299"/>
        <end position="324"/>
    </location>
</feature>
<feature type="domain" description="C2" evidence="4">
    <location>
        <begin position="1"/>
        <end position="139"/>
    </location>
</feature>
<feature type="compositionally biased region" description="Low complexity" evidence="3">
    <location>
        <begin position="181"/>
        <end position="198"/>
    </location>
</feature>
<dbReference type="PANTHER" id="PTHR46502">
    <property type="entry name" value="C2 DOMAIN-CONTAINING"/>
    <property type="match status" value="1"/>
</dbReference>
<feature type="compositionally biased region" description="Pro residues" evidence="3">
    <location>
        <begin position="708"/>
        <end position="722"/>
    </location>
</feature>
<dbReference type="SMART" id="SM00239">
    <property type="entry name" value="C2"/>
    <property type="match status" value="1"/>
</dbReference>
<feature type="region of interest" description="Disordered" evidence="3">
    <location>
        <begin position="563"/>
        <end position="585"/>
    </location>
</feature>